<dbReference type="SMART" id="SM00486">
    <property type="entry name" value="POLBc"/>
    <property type="match status" value="1"/>
</dbReference>
<dbReference type="Gene3D" id="3.30.420.10">
    <property type="entry name" value="Ribonuclease H-like superfamily/Ribonuclease H"/>
    <property type="match status" value="1"/>
</dbReference>
<dbReference type="PANTHER" id="PTHR10322">
    <property type="entry name" value="DNA POLYMERASE CATALYTIC SUBUNIT"/>
    <property type="match status" value="1"/>
</dbReference>
<dbReference type="RefSeq" id="WP_125741163.1">
    <property type="nucleotide sequence ID" value="NZ_RCOR01000018.1"/>
</dbReference>
<dbReference type="Pfam" id="PF00136">
    <property type="entry name" value="DNA_pol_B"/>
    <property type="match status" value="1"/>
</dbReference>
<proteinExistence type="inferred from homology"/>
<evidence type="ECO:0000313" key="10">
    <source>
        <dbReference type="EMBL" id="RSN69575.1"/>
    </source>
</evidence>
<dbReference type="Gene3D" id="1.10.287.690">
    <property type="entry name" value="Helix hairpin bin"/>
    <property type="match status" value="1"/>
</dbReference>
<dbReference type="EMBL" id="RCOR01000018">
    <property type="protein sequence ID" value="RSN69575.1"/>
    <property type="molecule type" value="Genomic_DNA"/>
</dbReference>
<keyword evidence="5 7" id="KW-0238">DNA-binding</keyword>
<keyword evidence="7" id="KW-0235">DNA replication</keyword>
<evidence type="ECO:0000256" key="1">
    <source>
        <dbReference type="ARBA" id="ARBA00005755"/>
    </source>
</evidence>
<dbReference type="EC" id="2.7.7.7" evidence="7"/>
<dbReference type="InterPro" id="IPR043502">
    <property type="entry name" value="DNA/RNA_pol_sf"/>
</dbReference>
<accession>A0A3R9QSI6</accession>
<dbReference type="InterPro" id="IPR023211">
    <property type="entry name" value="DNA_pol_palm_dom_sf"/>
</dbReference>
<feature type="domain" description="DNA-directed DNA polymerase family B multifunctional" evidence="8">
    <location>
        <begin position="399"/>
        <end position="808"/>
    </location>
</feature>
<evidence type="ECO:0000256" key="6">
    <source>
        <dbReference type="ARBA" id="ARBA00049244"/>
    </source>
</evidence>
<dbReference type="Gene3D" id="3.90.1600.10">
    <property type="entry name" value="Palm domain of DNA polymerase"/>
    <property type="match status" value="1"/>
</dbReference>
<protein>
    <recommendedName>
        <fullName evidence="7">DNA polymerase</fullName>
        <ecNumber evidence="7">2.7.7.7</ecNumber>
    </recommendedName>
</protein>
<dbReference type="PRINTS" id="PR00106">
    <property type="entry name" value="DNAPOLB"/>
</dbReference>
<evidence type="ECO:0000256" key="2">
    <source>
        <dbReference type="ARBA" id="ARBA00022679"/>
    </source>
</evidence>
<dbReference type="NCBIfam" id="NF004417">
    <property type="entry name" value="PRK05761.1-3"/>
    <property type="match status" value="1"/>
</dbReference>
<sequence>MPQRRGVLLSVFYSGDDRAAVMKFYDVDSGEIFLVKDETDHKPYLLTNAPEERVSEALSEFASRIHSISRVRKYDILRDREVELTKVEAKDPLAIGGSPKNMRDALAKLGYDVWEARIKYYDCFIFDRNLIPGCLYEIDDSGSLRRIGIEAELEGELLHSDGEVRDILLSMIPLFDEPSPSMPNAALDIEVLSPLDKIPDPREPDKPVAAAAIVDSSGRKEVHVLHRGGSLPGELSNGAKLISYESEGRLIRSVLDRISEYPLLFTYNGDNFDLPYLARRAKELGVSDRPVRLEKDRAILDTGIHIDLYKLFSNRSIQVYVFDNKYAGYTLDEVADAILGEKKMELESRDFYSVETRTLAEYCLKDAELTFRLGNIGSGEIIKLLFLFSRISKMSLEEVSRQGVSSWIRNMIFFEYRRRGWLIPEKEEIMKVRGERTYSQAIIKGKKYMGAIVLEPIPGIHFDVAVMDFASLYPSIIGRWKVSFETINCPHEDCRENRPVNELPHWICKKERGVVPYLIQALRDLRVKRYKRRAKEEKGENMREWFDTVQRSLKVFLNASYGVFGYENFPLYSPPAAEMITALARKAMLLSIDEARRMNLSVIYGDTDSLFIRGATQGQIEEFERRVEEKLGIDLELDKWYRYVVFSRLKKNYLGVTKDGSVVIKGLLGKKRNIPILVKEAFDEVIKTLSEVRSPEDFSNAKMKIEEIIRGYVKMLESGDYDLEKLAFRCMLGKSPEDYTKTTPQHVKVARILESMGKRVEAGQVIKYVKVIGREGVMPVELASKSQIDKEKYVEIMRSTFEQILGALDMNFDEIIKDRKESSLEKFF</sequence>
<dbReference type="InterPro" id="IPR006134">
    <property type="entry name" value="DNA-dir_DNA_pol_B_multi_dom"/>
</dbReference>
<evidence type="ECO:0000256" key="7">
    <source>
        <dbReference type="RuleBase" id="RU000442"/>
    </source>
</evidence>
<dbReference type="Gene3D" id="3.30.342.10">
    <property type="entry name" value="DNA Polymerase, chain B, domain 1"/>
    <property type="match status" value="1"/>
</dbReference>
<dbReference type="PROSITE" id="PS00116">
    <property type="entry name" value="DNA_POLYMERASE_B"/>
    <property type="match status" value="1"/>
</dbReference>
<keyword evidence="4 7" id="KW-0239">DNA-directed DNA polymerase</keyword>
<evidence type="ECO:0000256" key="5">
    <source>
        <dbReference type="ARBA" id="ARBA00023125"/>
    </source>
</evidence>
<dbReference type="GO" id="GO:0003887">
    <property type="term" value="F:DNA-directed DNA polymerase activity"/>
    <property type="evidence" value="ECO:0007669"/>
    <property type="project" value="UniProtKB-KW"/>
</dbReference>
<dbReference type="InterPro" id="IPR006133">
    <property type="entry name" value="DNA-dir_DNA_pol_B_exonuc"/>
</dbReference>
<evidence type="ECO:0000259" key="9">
    <source>
        <dbReference type="Pfam" id="PF03104"/>
    </source>
</evidence>
<dbReference type="InterPro" id="IPR036397">
    <property type="entry name" value="RNaseH_sf"/>
</dbReference>
<dbReference type="SUPFAM" id="SSF56672">
    <property type="entry name" value="DNA/RNA polymerases"/>
    <property type="match status" value="1"/>
</dbReference>
<reference evidence="10 11" key="1">
    <citation type="submission" date="2018-10" db="EMBL/GenBank/DDBJ databases">
        <title>Co-occurring genomic capacity for anaerobic methane metabolism and dissimilatory sulfite reduction discovered in the Korarchaeota.</title>
        <authorList>
            <person name="Mckay L.J."/>
            <person name="Dlakic M."/>
            <person name="Fields M.W."/>
            <person name="Delmont T.O."/>
            <person name="Eren A.M."/>
            <person name="Jay Z.J."/>
            <person name="Klingelsmith K.B."/>
            <person name="Rusch D.B."/>
            <person name="Inskeep W.P."/>
        </authorList>
    </citation>
    <scope>NUCLEOTIDE SEQUENCE [LARGE SCALE GENOMIC DNA]</scope>
    <source>
        <strain evidence="10 11">WS</strain>
    </source>
</reference>
<comment type="similarity">
    <text evidence="1 7">Belongs to the DNA polymerase type-B family.</text>
</comment>
<dbReference type="GO" id="GO:0000166">
    <property type="term" value="F:nucleotide binding"/>
    <property type="evidence" value="ECO:0007669"/>
    <property type="project" value="InterPro"/>
</dbReference>
<dbReference type="Pfam" id="PF03104">
    <property type="entry name" value="DNA_pol_B_exo1"/>
    <property type="match status" value="1"/>
</dbReference>
<organism evidence="10 11">
    <name type="scientific">Candidatus Korarchaeum cryptofilum</name>
    <dbReference type="NCBI Taxonomy" id="498846"/>
    <lineage>
        <taxon>Archaea</taxon>
        <taxon>Thermoproteota</taxon>
        <taxon>Candidatus Korarchaeia</taxon>
        <taxon>Candidatus Korarchaeales</taxon>
        <taxon>Candidatus Korarchaeaceae</taxon>
        <taxon>Candidatus Korarchaeum</taxon>
    </lineage>
</organism>
<evidence type="ECO:0000256" key="4">
    <source>
        <dbReference type="ARBA" id="ARBA00022932"/>
    </source>
</evidence>
<keyword evidence="3 7" id="KW-0548">Nucleotidyltransferase</keyword>
<dbReference type="GO" id="GO:0006261">
    <property type="term" value="P:DNA-templated DNA replication"/>
    <property type="evidence" value="ECO:0007669"/>
    <property type="project" value="TreeGrafter"/>
</dbReference>
<dbReference type="Gene3D" id="1.10.287.1390">
    <property type="match status" value="2"/>
</dbReference>
<evidence type="ECO:0000256" key="3">
    <source>
        <dbReference type="ARBA" id="ARBA00022695"/>
    </source>
</evidence>
<dbReference type="CDD" id="cd05783">
    <property type="entry name" value="DNA_polB_B1_exo"/>
    <property type="match status" value="1"/>
</dbReference>
<comment type="catalytic activity">
    <reaction evidence="6 7">
        <text>DNA(n) + a 2'-deoxyribonucleoside 5'-triphosphate = DNA(n+1) + diphosphate</text>
        <dbReference type="Rhea" id="RHEA:22508"/>
        <dbReference type="Rhea" id="RHEA-COMP:17339"/>
        <dbReference type="Rhea" id="RHEA-COMP:17340"/>
        <dbReference type="ChEBI" id="CHEBI:33019"/>
        <dbReference type="ChEBI" id="CHEBI:61560"/>
        <dbReference type="ChEBI" id="CHEBI:173112"/>
        <dbReference type="EC" id="2.7.7.7"/>
    </reaction>
</comment>
<dbReference type="SUPFAM" id="SSF53098">
    <property type="entry name" value="Ribonuclease H-like"/>
    <property type="match status" value="1"/>
</dbReference>
<dbReference type="AlphaFoldDB" id="A0A3R9QSI6"/>
<evidence type="ECO:0000313" key="11">
    <source>
        <dbReference type="Proteomes" id="UP000278149"/>
    </source>
</evidence>
<comment type="caution">
    <text evidence="10">The sequence shown here is derived from an EMBL/GenBank/DDBJ whole genome shotgun (WGS) entry which is preliminary data.</text>
</comment>
<gene>
    <name evidence="10" type="ORF">D9Q81_02940</name>
</gene>
<dbReference type="InterPro" id="IPR017964">
    <property type="entry name" value="DNA-dir_DNA_pol_B_CS"/>
</dbReference>
<dbReference type="Proteomes" id="UP000278149">
    <property type="component" value="Unassembled WGS sequence"/>
</dbReference>
<dbReference type="GO" id="GO:0003677">
    <property type="term" value="F:DNA binding"/>
    <property type="evidence" value="ECO:0007669"/>
    <property type="project" value="UniProtKB-KW"/>
</dbReference>
<dbReference type="InterPro" id="IPR006172">
    <property type="entry name" value="DNA-dir_DNA_pol_B"/>
</dbReference>
<dbReference type="PANTHER" id="PTHR10322:SF20">
    <property type="entry name" value="DNA POLYMERASE 1"/>
    <property type="match status" value="1"/>
</dbReference>
<dbReference type="InterPro" id="IPR050240">
    <property type="entry name" value="DNA_pol_type-B"/>
</dbReference>
<dbReference type="InterPro" id="IPR012337">
    <property type="entry name" value="RNaseH-like_sf"/>
</dbReference>
<name>A0A3R9QSI6_9CREN</name>
<dbReference type="FunFam" id="1.10.287.690:FF:000011">
    <property type="entry name" value="DNA polymerase"/>
    <property type="match status" value="1"/>
</dbReference>
<feature type="domain" description="DNA-directed DNA polymerase family B exonuclease" evidence="9">
    <location>
        <begin position="111"/>
        <end position="288"/>
    </location>
</feature>
<evidence type="ECO:0000259" key="8">
    <source>
        <dbReference type="Pfam" id="PF00136"/>
    </source>
</evidence>
<keyword evidence="2 7" id="KW-0808">Transferase</keyword>
<dbReference type="CDD" id="cd05530">
    <property type="entry name" value="POLBc_B1"/>
    <property type="match status" value="1"/>
</dbReference>